<dbReference type="AlphaFoldDB" id="X1T6I4"/>
<reference evidence="2" key="1">
    <citation type="journal article" date="2014" name="Front. Microbiol.">
        <title>High frequency of phylogenetically diverse reductive dehalogenase-homologous genes in deep subseafloor sedimentary metagenomes.</title>
        <authorList>
            <person name="Kawai M."/>
            <person name="Futagami T."/>
            <person name="Toyoda A."/>
            <person name="Takaki Y."/>
            <person name="Nishi S."/>
            <person name="Hori S."/>
            <person name="Arai W."/>
            <person name="Tsubouchi T."/>
            <person name="Morono Y."/>
            <person name="Uchiyama I."/>
            <person name="Ito T."/>
            <person name="Fujiyama A."/>
            <person name="Inagaki F."/>
            <person name="Takami H."/>
        </authorList>
    </citation>
    <scope>NUCLEOTIDE SEQUENCE</scope>
    <source>
        <strain evidence="2">Expedition CK06-06</strain>
    </source>
</reference>
<evidence type="ECO:0000313" key="2">
    <source>
        <dbReference type="EMBL" id="GAI83180.1"/>
    </source>
</evidence>
<sequence>MVCNNKYIQKKKEKTKSNNCLPGDKMNDKP</sequence>
<comment type="caution">
    <text evidence="2">The sequence shown here is derived from an EMBL/GenBank/DDBJ whole genome shotgun (WGS) entry which is preliminary data.</text>
</comment>
<organism evidence="2">
    <name type="scientific">marine sediment metagenome</name>
    <dbReference type="NCBI Taxonomy" id="412755"/>
    <lineage>
        <taxon>unclassified sequences</taxon>
        <taxon>metagenomes</taxon>
        <taxon>ecological metagenomes</taxon>
    </lineage>
</organism>
<name>X1T6I4_9ZZZZ</name>
<accession>X1T6I4</accession>
<proteinExistence type="predicted"/>
<dbReference type="EMBL" id="BARW01015059">
    <property type="protein sequence ID" value="GAI83180.1"/>
    <property type="molecule type" value="Genomic_DNA"/>
</dbReference>
<feature type="non-terminal residue" evidence="2">
    <location>
        <position position="30"/>
    </location>
</feature>
<gene>
    <name evidence="2" type="ORF">S12H4_26525</name>
</gene>
<feature type="region of interest" description="Disordered" evidence="1">
    <location>
        <begin position="1"/>
        <end position="30"/>
    </location>
</feature>
<evidence type="ECO:0000256" key="1">
    <source>
        <dbReference type="SAM" id="MobiDB-lite"/>
    </source>
</evidence>
<protein>
    <submittedName>
        <fullName evidence="2">Uncharacterized protein</fullName>
    </submittedName>
</protein>